<evidence type="ECO:0000256" key="2">
    <source>
        <dbReference type="SAM" id="Phobius"/>
    </source>
</evidence>
<dbReference type="HOGENOM" id="CLU_2069891_0_0_5"/>
<dbReference type="eggNOG" id="ENOG503135A">
    <property type="taxonomic scope" value="Bacteria"/>
</dbReference>
<proteinExistence type="predicted"/>
<evidence type="ECO:0008006" key="5">
    <source>
        <dbReference type="Google" id="ProtNLM"/>
    </source>
</evidence>
<reference evidence="4" key="1">
    <citation type="journal article" date="2011" name="J. Bacteriol.">
        <title>Genome sequences of eight morphologically diverse alphaproteobacteria.</title>
        <authorList>
            <consortium name="US DOE Joint Genome Institute"/>
            <person name="Brown P.J."/>
            <person name="Kysela D.T."/>
            <person name="Buechlein A."/>
            <person name="Hemmerich C."/>
            <person name="Brun Y.V."/>
        </authorList>
    </citation>
    <scope>NUCLEOTIDE SEQUENCE [LARGE SCALE GENOMIC DNA]</scope>
    <source>
        <strain evidence="4">ATCC 49814 / DSM 5838 / IFAM 1418</strain>
    </source>
</reference>
<gene>
    <name evidence="3" type="ordered locus">Hbal_1054</name>
</gene>
<organism evidence="3 4">
    <name type="scientific">Hirschia baltica (strain ATCC 49814 / DSM 5838 / IFAM 1418)</name>
    <dbReference type="NCBI Taxonomy" id="582402"/>
    <lineage>
        <taxon>Bacteria</taxon>
        <taxon>Pseudomonadati</taxon>
        <taxon>Pseudomonadota</taxon>
        <taxon>Alphaproteobacteria</taxon>
        <taxon>Hyphomonadales</taxon>
        <taxon>Hyphomonadaceae</taxon>
        <taxon>Hirschia</taxon>
    </lineage>
</organism>
<keyword evidence="4" id="KW-1185">Reference proteome</keyword>
<dbReference type="Proteomes" id="UP000002745">
    <property type="component" value="Chromosome"/>
</dbReference>
<dbReference type="RefSeq" id="WP_015826898.1">
    <property type="nucleotide sequence ID" value="NC_012982.1"/>
</dbReference>
<dbReference type="EMBL" id="CP001678">
    <property type="protein sequence ID" value="ACT58748.1"/>
    <property type="molecule type" value="Genomic_DNA"/>
</dbReference>
<evidence type="ECO:0000313" key="4">
    <source>
        <dbReference type="Proteomes" id="UP000002745"/>
    </source>
</evidence>
<keyword evidence="2" id="KW-0812">Transmembrane</keyword>
<dbReference type="STRING" id="582402.Hbal_1054"/>
<dbReference type="OrthoDB" id="7619275at2"/>
<accession>C6XRB6</accession>
<feature type="transmembrane region" description="Helical" evidence="2">
    <location>
        <begin position="63"/>
        <end position="83"/>
    </location>
</feature>
<feature type="transmembrane region" description="Helical" evidence="2">
    <location>
        <begin position="33"/>
        <end position="57"/>
    </location>
</feature>
<evidence type="ECO:0000313" key="3">
    <source>
        <dbReference type="EMBL" id="ACT58748.1"/>
    </source>
</evidence>
<evidence type="ECO:0000256" key="1">
    <source>
        <dbReference type="SAM" id="MobiDB-lite"/>
    </source>
</evidence>
<dbReference type="AlphaFoldDB" id="C6XRB6"/>
<feature type="region of interest" description="Disordered" evidence="1">
    <location>
        <begin position="1"/>
        <end position="22"/>
    </location>
</feature>
<sequence>MKNNIVTPFSKEEPPHARQTLPKRSAQVARGGVMAIIRPILAALGLFFIIIGVPIAFLTPIPFVPIGLPIVILGVVLLARNSLAGRRWMQKTIAKHPNLKRFAPNWLLNLIFGDNQIQ</sequence>
<dbReference type="KEGG" id="hba:Hbal_1054"/>
<name>C6XRB6_HIRBI</name>
<keyword evidence="2" id="KW-1133">Transmembrane helix</keyword>
<keyword evidence="2" id="KW-0472">Membrane</keyword>
<protein>
    <recommendedName>
        <fullName evidence="5">Transmembrane protein (PGPGW)</fullName>
    </recommendedName>
</protein>